<dbReference type="STRING" id="755732.Fluta_0863"/>
<keyword evidence="4" id="KW-1185">Reference proteome</keyword>
<reference evidence="4" key="2">
    <citation type="submission" date="2011-02" db="EMBL/GenBank/DDBJ databases">
        <title>The complete genome of Fluviicola taffensis DSM 16823.</title>
        <authorList>
            <consortium name="US DOE Joint Genome Institute (JGI-PGF)"/>
            <person name="Lucas S."/>
            <person name="Copeland A."/>
            <person name="Lapidus A."/>
            <person name="Bruce D."/>
            <person name="Goodwin L."/>
            <person name="Pitluck S."/>
            <person name="Kyrpides N."/>
            <person name="Mavromatis K."/>
            <person name="Ivanova N."/>
            <person name="Mikhailova N."/>
            <person name="Pagani I."/>
            <person name="Chertkov O."/>
            <person name="Detter J.C."/>
            <person name="Han C."/>
            <person name="Tapia R."/>
            <person name="Land M."/>
            <person name="Hauser L."/>
            <person name="Markowitz V."/>
            <person name="Cheng J.-F."/>
            <person name="Hugenholtz P."/>
            <person name="Woyke T."/>
            <person name="Wu D."/>
            <person name="Tindall B."/>
            <person name="Pomrenke H.G."/>
            <person name="Brambilla E."/>
            <person name="Klenk H.-P."/>
            <person name="Eisen J.A."/>
        </authorList>
    </citation>
    <scope>NUCLEOTIDE SEQUENCE [LARGE SCALE GENOMIC DNA]</scope>
    <source>
        <strain evidence="4">DSM 16823 / RW262 / RW262</strain>
    </source>
</reference>
<dbReference type="EMBL" id="CP002542">
    <property type="protein sequence ID" value="AEA42864.1"/>
    <property type="molecule type" value="Genomic_DNA"/>
</dbReference>
<protein>
    <submittedName>
        <fullName evidence="3">Signal transduction histidine kinase, LytS</fullName>
    </submittedName>
</protein>
<dbReference type="GO" id="GO:0016020">
    <property type="term" value="C:membrane"/>
    <property type="evidence" value="ECO:0007669"/>
    <property type="project" value="InterPro"/>
</dbReference>
<dbReference type="PANTHER" id="PTHR34220:SF7">
    <property type="entry name" value="SENSOR HISTIDINE KINASE YPDA"/>
    <property type="match status" value="1"/>
</dbReference>
<evidence type="ECO:0000313" key="3">
    <source>
        <dbReference type="EMBL" id="AEA42864.1"/>
    </source>
</evidence>
<feature type="coiled-coil region" evidence="1">
    <location>
        <begin position="20"/>
        <end position="47"/>
    </location>
</feature>
<dbReference type="InterPro" id="IPR036890">
    <property type="entry name" value="HATPase_C_sf"/>
</dbReference>
<dbReference type="KEGG" id="fte:Fluta_0863"/>
<dbReference type="AlphaFoldDB" id="F2IJH6"/>
<name>F2IJH6_FLUTR</name>
<keyword evidence="1" id="KW-0175">Coiled coil</keyword>
<feature type="domain" description="Signal transduction histidine kinase internal region" evidence="2">
    <location>
        <begin position="52"/>
        <end position="122"/>
    </location>
</feature>
<dbReference type="HOGENOM" id="CLU_020473_1_3_10"/>
<keyword evidence="3" id="KW-0418">Kinase</keyword>
<dbReference type="GO" id="GO:0000155">
    <property type="term" value="F:phosphorelay sensor kinase activity"/>
    <property type="evidence" value="ECO:0007669"/>
    <property type="project" value="InterPro"/>
</dbReference>
<gene>
    <name evidence="3" type="ordered locus">Fluta_0863</name>
</gene>
<dbReference type="InterPro" id="IPR010559">
    <property type="entry name" value="Sig_transdc_His_kin_internal"/>
</dbReference>
<keyword evidence="3" id="KW-0808">Transferase</keyword>
<dbReference type="SUPFAM" id="SSF55874">
    <property type="entry name" value="ATPase domain of HSP90 chaperone/DNA topoisomerase II/histidine kinase"/>
    <property type="match status" value="1"/>
</dbReference>
<dbReference type="eggNOG" id="COG2972">
    <property type="taxonomic scope" value="Bacteria"/>
</dbReference>
<dbReference type="InterPro" id="IPR050640">
    <property type="entry name" value="Bact_2-comp_sensor_kinase"/>
</dbReference>
<dbReference type="OrthoDB" id="9809908at2"/>
<reference evidence="3 4" key="1">
    <citation type="journal article" date="2011" name="Stand. Genomic Sci.">
        <title>Complete genome sequence of the gliding freshwater bacterium Fluviicola taffensis type strain (RW262).</title>
        <authorList>
            <person name="Woyke T."/>
            <person name="Chertkov O."/>
            <person name="Lapidus A."/>
            <person name="Nolan M."/>
            <person name="Lucas S."/>
            <person name="Del Rio T.G."/>
            <person name="Tice H."/>
            <person name="Cheng J.F."/>
            <person name="Tapia R."/>
            <person name="Han C."/>
            <person name="Goodwin L."/>
            <person name="Pitluck S."/>
            <person name="Liolios K."/>
            <person name="Pagani I."/>
            <person name="Ivanova N."/>
            <person name="Huntemann M."/>
            <person name="Mavromatis K."/>
            <person name="Mikhailova N."/>
            <person name="Pati A."/>
            <person name="Chen A."/>
            <person name="Palaniappan K."/>
            <person name="Land M."/>
            <person name="Hauser L."/>
            <person name="Brambilla E.M."/>
            <person name="Rohde M."/>
            <person name="Mwirichia R."/>
            <person name="Sikorski J."/>
            <person name="Tindall B.J."/>
            <person name="Goker M."/>
            <person name="Bristow J."/>
            <person name="Eisen J.A."/>
            <person name="Markowitz V."/>
            <person name="Hugenholtz P."/>
            <person name="Klenk H.P."/>
            <person name="Kyrpides N.C."/>
        </authorList>
    </citation>
    <scope>NUCLEOTIDE SEQUENCE [LARGE SCALE GENOMIC DNA]</scope>
    <source>
        <strain evidence="4">DSM 16823 / RW262 / RW262</strain>
    </source>
</reference>
<organism evidence="3 4">
    <name type="scientific">Fluviicola taffensis (strain DSM 16823 / NCIMB 13979 / RW262)</name>
    <dbReference type="NCBI Taxonomy" id="755732"/>
    <lineage>
        <taxon>Bacteria</taxon>
        <taxon>Pseudomonadati</taxon>
        <taxon>Bacteroidota</taxon>
        <taxon>Flavobacteriia</taxon>
        <taxon>Flavobacteriales</taxon>
        <taxon>Crocinitomicaceae</taxon>
        <taxon>Fluviicola</taxon>
    </lineage>
</organism>
<evidence type="ECO:0000256" key="1">
    <source>
        <dbReference type="SAM" id="Coils"/>
    </source>
</evidence>
<evidence type="ECO:0000313" key="4">
    <source>
        <dbReference type="Proteomes" id="UP000007463"/>
    </source>
</evidence>
<dbReference type="PANTHER" id="PTHR34220">
    <property type="entry name" value="SENSOR HISTIDINE KINASE YPDA"/>
    <property type="match status" value="1"/>
</dbReference>
<dbReference type="Proteomes" id="UP000007463">
    <property type="component" value="Chromosome"/>
</dbReference>
<evidence type="ECO:0000259" key="2">
    <source>
        <dbReference type="Pfam" id="PF06580"/>
    </source>
</evidence>
<proteinExistence type="predicted"/>
<accession>F2IJH6</accession>
<dbReference type="Pfam" id="PF06580">
    <property type="entry name" value="His_kinase"/>
    <property type="match status" value="1"/>
</dbReference>
<sequence length="241" mass="27767">MILVAFFSTSVVALALIVYCRILSLKLKEAQKNNKDLSTRNHELNALAHSNELSVIRYKLNPHLFKNALNSIQSHAYQTYYSMDKLSGVLDYILYESDQPLVSLQEEMDFAANFIEINRLKLSPLFDLRIRNTINLKDERISNLKILPLITVDLIENAFKHTDFQKNESFISIHLEIVDDVFLLEVSNRISESTPMKKERSGLGLKNLEERLKIGYPNAYELTLKNESPVFHARLKLKLNG</sequence>
<dbReference type="RefSeq" id="WP_013685636.1">
    <property type="nucleotide sequence ID" value="NC_015321.1"/>
</dbReference>
<dbReference type="Gene3D" id="3.30.565.10">
    <property type="entry name" value="Histidine kinase-like ATPase, C-terminal domain"/>
    <property type="match status" value="1"/>
</dbReference>